<evidence type="ECO:0000256" key="3">
    <source>
        <dbReference type="ARBA" id="ARBA00022989"/>
    </source>
</evidence>
<name>A0A3P8CYZ6_HAEPC</name>
<dbReference type="EMBL" id="UZAF01023299">
    <property type="protein sequence ID" value="VDO89375.1"/>
    <property type="molecule type" value="Genomic_DNA"/>
</dbReference>
<feature type="domain" description="SLC12A transporter C-terminal" evidence="5">
    <location>
        <begin position="18"/>
        <end position="160"/>
    </location>
</feature>
<dbReference type="GO" id="GO:0055078">
    <property type="term" value="P:sodium ion homeostasis"/>
    <property type="evidence" value="ECO:0007669"/>
    <property type="project" value="TreeGrafter"/>
</dbReference>
<accession>A0A3P8CYZ6</accession>
<dbReference type="Pfam" id="PF03522">
    <property type="entry name" value="SLC12"/>
    <property type="match status" value="1"/>
</dbReference>
<dbReference type="Proteomes" id="UP000268014">
    <property type="component" value="Unassembled WGS sequence"/>
</dbReference>
<evidence type="ECO:0000313" key="7">
    <source>
        <dbReference type="Proteomes" id="UP000268014"/>
    </source>
</evidence>
<organism evidence="6 7">
    <name type="scientific">Haemonchus placei</name>
    <name type="common">Barber's pole worm</name>
    <dbReference type="NCBI Taxonomy" id="6290"/>
    <lineage>
        <taxon>Eukaryota</taxon>
        <taxon>Metazoa</taxon>
        <taxon>Ecdysozoa</taxon>
        <taxon>Nematoda</taxon>
        <taxon>Chromadorea</taxon>
        <taxon>Rhabditida</taxon>
        <taxon>Rhabditina</taxon>
        <taxon>Rhabditomorpha</taxon>
        <taxon>Strongyloidea</taxon>
        <taxon>Trichostrongylidae</taxon>
        <taxon>Haemonchus</taxon>
    </lineage>
</organism>
<dbReference type="AlphaFoldDB" id="A0A3P8CYZ6"/>
<evidence type="ECO:0000259" key="5">
    <source>
        <dbReference type="Pfam" id="PF03522"/>
    </source>
</evidence>
<keyword evidence="7" id="KW-1185">Reference proteome</keyword>
<proteinExistence type="predicted"/>
<dbReference type="OrthoDB" id="2020542at2759"/>
<evidence type="ECO:0000256" key="1">
    <source>
        <dbReference type="ARBA" id="ARBA00004141"/>
    </source>
</evidence>
<keyword evidence="2" id="KW-0812">Transmembrane</keyword>
<keyword evidence="4" id="KW-0472">Membrane</keyword>
<dbReference type="InterPro" id="IPR004842">
    <property type="entry name" value="SLC12A_fam"/>
</dbReference>
<dbReference type="PANTHER" id="PTHR11827">
    <property type="entry name" value="SOLUTE CARRIER FAMILY 12, CATION COTRANSPORTERS"/>
    <property type="match status" value="1"/>
</dbReference>
<dbReference type="GO" id="GO:1990573">
    <property type="term" value="P:potassium ion import across plasma membrane"/>
    <property type="evidence" value="ECO:0007669"/>
    <property type="project" value="TreeGrafter"/>
</dbReference>
<evidence type="ECO:0000256" key="2">
    <source>
        <dbReference type="ARBA" id="ARBA00022692"/>
    </source>
</evidence>
<dbReference type="GO" id="GO:0055075">
    <property type="term" value="P:potassium ion homeostasis"/>
    <property type="evidence" value="ECO:0007669"/>
    <property type="project" value="TreeGrafter"/>
</dbReference>
<evidence type="ECO:0000256" key="4">
    <source>
        <dbReference type="ARBA" id="ARBA00023136"/>
    </source>
</evidence>
<keyword evidence="3" id="KW-1133">Transmembrane helix</keyword>
<dbReference type="GO" id="GO:0016020">
    <property type="term" value="C:membrane"/>
    <property type="evidence" value="ECO:0007669"/>
    <property type="project" value="UniProtKB-SubCell"/>
</dbReference>
<dbReference type="GO" id="GO:0008511">
    <property type="term" value="F:sodium:potassium:chloride symporter activity"/>
    <property type="evidence" value="ECO:0007669"/>
    <property type="project" value="TreeGrafter"/>
</dbReference>
<dbReference type="STRING" id="6290.A0A3P8CYZ6"/>
<reference evidence="6 7" key="1">
    <citation type="submission" date="2018-11" db="EMBL/GenBank/DDBJ databases">
        <authorList>
            <consortium name="Pathogen Informatics"/>
        </authorList>
    </citation>
    <scope>NUCLEOTIDE SEQUENCE [LARGE SCALE GENOMIC DNA]</scope>
    <source>
        <strain evidence="6 7">MHpl1</strain>
    </source>
</reference>
<dbReference type="GO" id="GO:0006884">
    <property type="term" value="P:cell volume homeostasis"/>
    <property type="evidence" value="ECO:0007669"/>
    <property type="project" value="TreeGrafter"/>
</dbReference>
<evidence type="ECO:0000313" key="6">
    <source>
        <dbReference type="EMBL" id="VDO89375.1"/>
    </source>
</evidence>
<comment type="subcellular location">
    <subcellularLocation>
        <location evidence="1">Membrane</location>
        <topology evidence="1">Multi-pass membrane protein</topology>
    </subcellularLocation>
</comment>
<dbReference type="GO" id="GO:0055064">
    <property type="term" value="P:chloride ion homeostasis"/>
    <property type="evidence" value="ECO:0007669"/>
    <property type="project" value="TreeGrafter"/>
</dbReference>
<dbReference type="PANTHER" id="PTHR11827:SF7">
    <property type="entry name" value="SOLUTE CARRIER FAMILY 12 PROTEIN B0303.11"/>
    <property type="match status" value="1"/>
</dbReference>
<sequence length="160" mass="18138">MSLGIFSAQGNISQCSRQSSQKAPKGDVWWLKDDGGLTLLLPYLLQLPGTYLEGARMRVFLEGGRSDRVGEEQKHMAKLLRAFRVDCSDLNVITGFDHPPNKSTMQEFQQLVAPFKYGGTEKRGLITDEELENSCLKTNRYLRTRELLHQHSRNADLIIV</sequence>
<protein>
    <recommendedName>
        <fullName evidence="5">SLC12A transporter C-terminal domain-containing protein</fullName>
    </recommendedName>
</protein>
<dbReference type="InterPro" id="IPR018491">
    <property type="entry name" value="SLC12_C"/>
</dbReference>
<gene>
    <name evidence="6" type="ORF">HPLM_LOCUS21347</name>
</gene>